<dbReference type="InterPro" id="IPR050216">
    <property type="entry name" value="LRR_domain-containing"/>
</dbReference>
<dbReference type="Pfam" id="PF23598">
    <property type="entry name" value="LRR_14"/>
    <property type="match status" value="1"/>
</dbReference>
<feature type="region of interest" description="Disordered" evidence="3">
    <location>
        <begin position="575"/>
        <end position="604"/>
    </location>
</feature>
<comment type="caution">
    <text evidence="5">The sequence shown here is derived from an EMBL/GenBank/DDBJ whole genome shotgun (WGS) entry which is preliminary data.</text>
</comment>
<protein>
    <submittedName>
        <fullName evidence="5">RAM signaling network component</fullName>
    </submittedName>
</protein>
<dbReference type="InterPro" id="IPR019487">
    <property type="entry name" value="RAM_signalling_pathway_SOG2"/>
</dbReference>
<dbReference type="AlphaFoldDB" id="A0AAN6G197"/>
<dbReference type="EMBL" id="JASUXU010000001">
    <property type="protein sequence ID" value="KAK0328331.1"/>
    <property type="molecule type" value="Genomic_DNA"/>
</dbReference>
<feature type="compositionally biased region" description="Polar residues" evidence="3">
    <location>
        <begin position="365"/>
        <end position="388"/>
    </location>
</feature>
<dbReference type="Pfam" id="PF10428">
    <property type="entry name" value="SOG2"/>
    <property type="match status" value="1"/>
</dbReference>
<dbReference type="InterPro" id="IPR032675">
    <property type="entry name" value="LRR_dom_sf"/>
</dbReference>
<keyword evidence="1" id="KW-0433">Leucine-rich repeat</keyword>
<dbReference type="SMART" id="SM00369">
    <property type="entry name" value="LRR_TYP"/>
    <property type="match status" value="3"/>
</dbReference>
<dbReference type="InterPro" id="IPR001611">
    <property type="entry name" value="Leu-rich_rpt"/>
</dbReference>
<dbReference type="Proteomes" id="UP001168146">
    <property type="component" value="Unassembled WGS sequence"/>
</dbReference>
<dbReference type="PANTHER" id="PTHR48051">
    <property type="match status" value="1"/>
</dbReference>
<dbReference type="PANTHER" id="PTHR48051:SF46">
    <property type="entry name" value="LEUCINE RICH REPEAT-CONTAINING DOMAIN PROTEIN"/>
    <property type="match status" value="1"/>
</dbReference>
<accession>A0AAN6G197</accession>
<dbReference type="GO" id="GO:0005737">
    <property type="term" value="C:cytoplasm"/>
    <property type="evidence" value="ECO:0007669"/>
    <property type="project" value="TreeGrafter"/>
</dbReference>
<feature type="domain" description="Disease resistance R13L4/SHOC-2-like LRR" evidence="4">
    <location>
        <begin position="98"/>
        <end position="172"/>
    </location>
</feature>
<dbReference type="Gene3D" id="3.80.10.10">
    <property type="entry name" value="Ribonuclease Inhibitor"/>
    <property type="match status" value="1"/>
</dbReference>
<organism evidence="5 6">
    <name type="scientific">Friedmanniomyces endolithicus</name>
    <dbReference type="NCBI Taxonomy" id="329885"/>
    <lineage>
        <taxon>Eukaryota</taxon>
        <taxon>Fungi</taxon>
        <taxon>Dikarya</taxon>
        <taxon>Ascomycota</taxon>
        <taxon>Pezizomycotina</taxon>
        <taxon>Dothideomycetes</taxon>
        <taxon>Dothideomycetidae</taxon>
        <taxon>Mycosphaerellales</taxon>
        <taxon>Teratosphaeriaceae</taxon>
        <taxon>Friedmanniomyces</taxon>
    </lineage>
</organism>
<feature type="region of interest" description="Disordered" evidence="3">
    <location>
        <begin position="276"/>
        <end position="388"/>
    </location>
</feature>
<name>A0AAN6G197_9PEZI</name>
<dbReference type="SUPFAM" id="SSF52075">
    <property type="entry name" value="Outer arm dynein light chain 1"/>
    <property type="match status" value="1"/>
</dbReference>
<evidence type="ECO:0000256" key="1">
    <source>
        <dbReference type="ARBA" id="ARBA00022614"/>
    </source>
</evidence>
<evidence type="ECO:0000259" key="4">
    <source>
        <dbReference type="Pfam" id="PF23598"/>
    </source>
</evidence>
<sequence length="957" mass="104839">MASDVALYTDKPAMTVAELVAYTRHELDTDAERQARASAEGGVGDSQSQTGMTLDLSHKNINALPVEVIVLIRDKVERLALSHNPQVSVPTQIVLCDRLRYLNIRWNSLKQFPEAVLQLTALEILDISKNRIVSIPEGIKNMTSLKFLAVARNKITRLPLALGDMPSLSKLKFDENPIVFPPPDALKPATNVVNASIEAEKERDVCQQVKRFLKAASLRERLRSNSEEYLRYSMITPLQIIGVADVHYSESSVETPRPPKRTVTIGRFPVRPSISSIENMDDLKVQSPHDPPPIPQRSHARDTMNNGPPSMRRPGIAPILTSGHDISRSRSETLSSSSSIKSRRQGLVAPKKAQFSLGPGDDNEFSGQTSGRSSQASTIRPSHSRATSSISTLNGFLAASSGGETSSGAVSPIDGAMGRYGSVRRLSSLPENRNSDVQDSTLPRAGKRLLFSLYQLRAPVEEVARALKDGSPKRSFLERQLFNAGRVVDELDRVLSRYDSTYEEHEKGADQSLEKIAMASLAALKAYTLIVKEIKQQTRKVVSLTQAVYLRYFMSQIYMAMVESRNSCNILGFKTKPSGPKSTPRVSRAWSSRTVTPTQPKPVNSRRMRGATILRSMSSNGGLRTMPPPVPLNGSTSRTNTMTSISSQGTATPRSGESFGALHSSILPSRTNTMRSMPDYGDSDEHFDRIYLKLQSACDLARKALPHCRSEFASRKATADSTGHTRAAHHWSLAISKCDAVITANGLLHSRLRIVKVKDPGVRNQRDFWQLCDAFAQVSDFLIPGPYMLTRAQQQSWTDLATEVKSFASQRIDITAVKTVMRPVQKAVKEVSKTISESPLYHQAALRQVAGTTASNSGPAGPPFPTSAHTNAFAQALAHNTGLHSGYATPVPATPLSAALGPAIQATVVSTPNPMQMPPEFLHQQPGLVHGSRAVHERVDTLMQQNGYGRRFESQPR</sequence>
<dbReference type="PROSITE" id="PS51450">
    <property type="entry name" value="LRR"/>
    <property type="match status" value="1"/>
</dbReference>
<evidence type="ECO:0000256" key="3">
    <source>
        <dbReference type="SAM" id="MobiDB-lite"/>
    </source>
</evidence>
<proteinExistence type="predicted"/>
<gene>
    <name evidence="5" type="primary">SOG2_1</name>
    <name evidence="5" type="ORF">LTR82_000261</name>
</gene>
<dbReference type="InterPro" id="IPR055414">
    <property type="entry name" value="LRR_R13L4/SHOC2-like"/>
</dbReference>
<reference evidence="5" key="1">
    <citation type="submission" date="2021-12" db="EMBL/GenBank/DDBJ databases">
        <title>Black yeast isolated from Biological Soil Crust.</title>
        <authorList>
            <person name="Kurbessoian T."/>
        </authorList>
    </citation>
    <scope>NUCLEOTIDE SEQUENCE</scope>
    <source>
        <strain evidence="5">CCFEE 5208</strain>
    </source>
</reference>
<dbReference type="InterPro" id="IPR003591">
    <property type="entry name" value="Leu-rich_rpt_typical-subtyp"/>
</dbReference>
<feature type="compositionally biased region" description="Polar residues" evidence="3">
    <location>
        <begin position="580"/>
        <end position="602"/>
    </location>
</feature>
<evidence type="ECO:0000313" key="5">
    <source>
        <dbReference type="EMBL" id="KAK0328331.1"/>
    </source>
</evidence>
<keyword evidence="2" id="KW-0677">Repeat</keyword>
<evidence type="ECO:0000313" key="6">
    <source>
        <dbReference type="Proteomes" id="UP001168146"/>
    </source>
</evidence>
<evidence type="ECO:0000256" key="2">
    <source>
        <dbReference type="ARBA" id="ARBA00022737"/>
    </source>
</evidence>